<gene>
    <name evidence="6" type="ORF">LK996_06685</name>
</gene>
<dbReference type="InterPro" id="IPR005471">
    <property type="entry name" value="Tscrpt_reg_IclR_N"/>
</dbReference>
<dbReference type="Proteomes" id="UP001165293">
    <property type="component" value="Unassembled WGS sequence"/>
</dbReference>
<dbReference type="SMART" id="SM00346">
    <property type="entry name" value="HTH_ICLR"/>
    <property type="match status" value="1"/>
</dbReference>
<dbReference type="Gene3D" id="3.30.450.40">
    <property type="match status" value="1"/>
</dbReference>
<dbReference type="PANTHER" id="PTHR30136">
    <property type="entry name" value="HELIX-TURN-HELIX TRANSCRIPTIONAL REGULATOR, ICLR FAMILY"/>
    <property type="match status" value="1"/>
</dbReference>
<evidence type="ECO:0000259" key="5">
    <source>
        <dbReference type="PROSITE" id="PS51078"/>
    </source>
</evidence>
<dbReference type="PROSITE" id="PS51077">
    <property type="entry name" value="HTH_ICLR"/>
    <property type="match status" value="1"/>
</dbReference>
<evidence type="ECO:0000313" key="7">
    <source>
        <dbReference type="Proteomes" id="UP001165293"/>
    </source>
</evidence>
<proteinExistence type="predicted"/>
<dbReference type="InterPro" id="IPR014757">
    <property type="entry name" value="Tscrpt_reg_IclR_C"/>
</dbReference>
<keyword evidence="2" id="KW-0238">DNA-binding</keyword>
<keyword evidence="1" id="KW-0805">Transcription regulation</keyword>
<keyword evidence="7" id="KW-1185">Reference proteome</keyword>
<feature type="domain" description="HTH iclR-type" evidence="4">
    <location>
        <begin position="18"/>
        <end position="78"/>
    </location>
</feature>
<feature type="domain" description="IclR-ED" evidence="5">
    <location>
        <begin position="79"/>
        <end position="263"/>
    </location>
</feature>
<dbReference type="InterPro" id="IPR036388">
    <property type="entry name" value="WH-like_DNA-bd_sf"/>
</dbReference>
<dbReference type="SUPFAM" id="SSF46785">
    <property type="entry name" value="Winged helix' DNA-binding domain"/>
    <property type="match status" value="1"/>
</dbReference>
<organism evidence="6 7">
    <name type="scientific">Noviluteimonas lactosilytica</name>
    <dbReference type="NCBI Taxonomy" id="2888523"/>
    <lineage>
        <taxon>Bacteria</taxon>
        <taxon>Pseudomonadati</taxon>
        <taxon>Pseudomonadota</taxon>
        <taxon>Gammaproteobacteria</taxon>
        <taxon>Lysobacterales</taxon>
        <taxon>Lysobacteraceae</taxon>
        <taxon>Noviluteimonas</taxon>
    </lineage>
</organism>
<dbReference type="InterPro" id="IPR029016">
    <property type="entry name" value="GAF-like_dom_sf"/>
</dbReference>
<dbReference type="EMBL" id="JAJGAK010000001">
    <property type="protein sequence ID" value="MCC8362761.1"/>
    <property type="molecule type" value="Genomic_DNA"/>
</dbReference>
<evidence type="ECO:0000256" key="2">
    <source>
        <dbReference type="ARBA" id="ARBA00023125"/>
    </source>
</evidence>
<dbReference type="RefSeq" id="WP_230526340.1">
    <property type="nucleotide sequence ID" value="NZ_JAJGAK010000001.1"/>
</dbReference>
<evidence type="ECO:0000259" key="4">
    <source>
        <dbReference type="PROSITE" id="PS51077"/>
    </source>
</evidence>
<accession>A0ABS8JGM8</accession>
<dbReference type="Gene3D" id="1.10.10.10">
    <property type="entry name" value="Winged helix-like DNA-binding domain superfamily/Winged helix DNA-binding domain"/>
    <property type="match status" value="1"/>
</dbReference>
<dbReference type="PANTHER" id="PTHR30136:SF34">
    <property type="entry name" value="TRANSCRIPTIONAL REGULATOR"/>
    <property type="match status" value="1"/>
</dbReference>
<dbReference type="InterPro" id="IPR050707">
    <property type="entry name" value="HTH_MetabolicPath_Reg"/>
</dbReference>
<evidence type="ECO:0000256" key="3">
    <source>
        <dbReference type="ARBA" id="ARBA00023163"/>
    </source>
</evidence>
<comment type="caution">
    <text evidence="6">The sequence shown here is derived from an EMBL/GenBank/DDBJ whole genome shotgun (WGS) entry which is preliminary data.</text>
</comment>
<sequence length="271" mass="29709">MAKAVRNDPTFEDSRDFVQSLARGLSVLRAFDAEHTRLGLADIASRTKMSRAAARRLVMTLEHLGYVRNAGREYVLSPSVLELGFGYLGSLNLTDLAQPLLEDLARAVNQSSSMAVLEGQSIVYVLRVPGRRIMSVTLGVGARLPAFSASMGRVLLSGLDEPALDQWLTECRPTKHTSYTVTDTQRLRRIVDEVRHQGYAYVEQELELGLCSLAVPVHNADGRIATAINVSMPYHPDASREAIRTILPQLKLTASAIETCMPSHRLPAVSA</sequence>
<evidence type="ECO:0000256" key="1">
    <source>
        <dbReference type="ARBA" id="ARBA00023015"/>
    </source>
</evidence>
<dbReference type="PROSITE" id="PS51078">
    <property type="entry name" value="ICLR_ED"/>
    <property type="match status" value="1"/>
</dbReference>
<protein>
    <submittedName>
        <fullName evidence="6">Helix-turn-helix domain-containing protein</fullName>
    </submittedName>
</protein>
<dbReference type="SUPFAM" id="SSF55781">
    <property type="entry name" value="GAF domain-like"/>
    <property type="match status" value="1"/>
</dbReference>
<reference evidence="6" key="1">
    <citation type="submission" date="2021-10" db="EMBL/GenBank/DDBJ databases">
        <authorList>
            <person name="Lyu M."/>
            <person name="Wang X."/>
            <person name="Meng X."/>
            <person name="Xu K."/>
        </authorList>
    </citation>
    <scope>NUCLEOTIDE SEQUENCE</scope>
    <source>
        <strain evidence="6">A6</strain>
    </source>
</reference>
<dbReference type="NCBIfam" id="TIGR02431">
    <property type="entry name" value="pcaR_pcaU"/>
    <property type="match status" value="1"/>
</dbReference>
<dbReference type="InterPro" id="IPR036390">
    <property type="entry name" value="WH_DNA-bd_sf"/>
</dbReference>
<dbReference type="Pfam" id="PF01614">
    <property type="entry name" value="IclR_C"/>
    <property type="match status" value="1"/>
</dbReference>
<dbReference type="InterPro" id="IPR012794">
    <property type="entry name" value="PcaR_PcaU"/>
</dbReference>
<dbReference type="Pfam" id="PF09339">
    <property type="entry name" value="HTH_IclR"/>
    <property type="match status" value="1"/>
</dbReference>
<name>A0ABS8JGM8_9GAMM</name>
<keyword evidence="3" id="KW-0804">Transcription</keyword>
<evidence type="ECO:0000313" key="6">
    <source>
        <dbReference type="EMBL" id="MCC8362761.1"/>
    </source>
</evidence>